<evidence type="ECO:0000313" key="2">
    <source>
        <dbReference type="Proteomes" id="UP000051841"/>
    </source>
</evidence>
<sequence>MENIILIKTQSIEFIQGKRKRDAVNIAHHAHVKIDDNAIINGVIIDDTSIKEALAELKSQYDIEECILILDSNKIIARSLVIPKMSKKRIIEHLKNEFATLYEGDEEMLYDYGYIGEDEEIKKAVRILGVGIDKDLITTYLNLFESLEINVVDIDFSINILIRLKEYLPNMTDGSFSITRVDGNEIISSVFSKGNYVLTTRNRIFSDISDTQSFGSDIVRAISQLQQFANSPKNNAPFSTVYFSGLSPDVSDLVCERISNILEIESMMLPKAKGIYYDKENEEEVSLNNYLNTLGYLIGE</sequence>
<proteinExistence type="predicted"/>
<comment type="caution">
    <text evidence="1">The sequence shown here is derived from an EMBL/GenBank/DDBJ whole genome shotgun (WGS) entry which is preliminary data.</text>
</comment>
<organism evidence="1 2">
    <name type="scientific">Kandleria vitulina DSM 20405</name>
    <dbReference type="NCBI Taxonomy" id="1410657"/>
    <lineage>
        <taxon>Bacteria</taxon>
        <taxon>Bacillati</taxon>
        <taxon>Bacillota</taxon>
        <taxon>Erysipelotrichia</taxon>
        <taxon>Erysipelotrichales</taxon>
        <taxon>Coprobacillaceae</taxon>
        <taxon>Kandleria</taxon>
    </lineage>
</organism>
<dbReference type="AlphaFoldDB" id="A0A0R2HF46"/>
<gene>
    <name evidence="1" type="ORF">IV49_GL001095</name>
</gene>
<dbReference type="Proteomes" id="UP000051841">
    <property type="component" value="Unassembled WGS sequence"/>
</dbReference>
<accession>A0A0R2HF46</accession>
<protein>
    <submittedName>
        <fullName evidence="1">Uncharacterized protein</fullName>
    </submittedName>
</protein>
<dbReference type="PATRIC" id="fig|1410657.5.peg.1136"/>
<dbReference type="RefSeq" id="WP_031588658.1">
    <property type="nucleotide sequence ID" value="NZ_JNKN01000004.1"/>
</dbReference>
<name>A0A0R2HF46_9FIRM</name>
<dbReference type="Gene3D" id="3.30.420.40">
    <property type="match status" value="2"/>
</dbReference>
<keyword evidence="2" id="KW-1185">Reference proteome</keyword>
<reference evidence="1 2" key="1">
    <citation type="journal article" date="2015" name="Genome Announc.">
        <title>Expanding the biotechnology potential of lactobacilli through comparative genomics of 213 strains and associated genera.</title>
        <authorList>
            <person name="Sun Z."/>
            <person name="Harris H.M."/>
            <person name="McCann A."/>
            <person name="Guo C."/>
            <person name="Argimon S."/>
            <person name="Zhang W."/>
            <person name="Yang X."/>
            <person name="Jeffery I.B."/>
            <person name="Cooney J.C."/>
            <person name="Kagawa T.F."/>
            <person name="Liu W."/>
            <person name="Song Y."/>
            <person name="Salvetti E."/>
            <person name="Wrobel A."/>
            <person name="Rasinkangas P."/>
            <person name="Parkhill J."/>
            <person name="Rea M.C."/>
            <person name="O'Sullivan O."/>
            <person name="Ritari J."/>
            <person name="Douillard F.P."/>
            <person name="Paul Ross R."/>
            <person name="Yang R."/>
            <person name="Briner A.E."/>
            <person name="Felis G.E."/>
            <person name="de Vos W.M."/>
            <person name="Barrangou R."/>
            <person name="Klaenhammer T.R."/>
            <person name="Caufield P.W."/>
            <person name="Cui Y."/>
            <person name="Zhang H."/>
            <person name="O'Toole P.W."/>
        </authorList>
    </citation>
    <scope>NUCLEOTIDE SEQUENCE [LARGE SCALE GENOMIC DNA]</scope>
    <source>
        <strain evidence="1 2">DSM 20405</strain>
    </source>
</reference>
<evidence type="ECO:0000313" key="1">
    <source>
        <dbReference type="EMBL" id="KRN51022.1"/>
    </source>
</evidence>
<dbReference type="EMBL" id="JQBL01000003">
    <property type="protein sequence ID" value="KRN51022.1"/>
    <property type="molecule type" value="Genomic_DNA"/>
</dbReference>
<dbReference type="Gene3D" id="3.30.1490.300">
    <property type="match status" value="1"/>
</dbReference>